<evidence type="ECO:0000259" key="2">
    <source>
        <dbReference type="Pfam" id="PF12945"/>
    </source>
</evidence>
<keyword evidence="3" id="KW-0969">Cilium</keyword>
<keyword evidence="3" id="KW-0966">Cell projection</keyword>
<proteinExistence type="predicted"/>
<accession>A0ABW8RAU3</accession>
<dbReference type="InterPro" id="IPR009875">
    <property type="entry name" value="PilZ_domain"/>
</dbReference>
<dbReference type="Pfam" id="PF12945">
    <property type="entry name" value="PilZNR"/>
    <property type="match status" value="1"/>
</dbReference>
<reference evidence="3 4" key="1">
    <citation type="submission" date="2024-11" db="EMBL/GenBank/DDBJ databases">
        <authorList>
            <person name="Lucas J.A."/>
        </authorList>
    </citation>
    <scope>NUCLEOTIDE SEQUENCE [LARGE SCALE GENOMIC DNA]</scope>
    <source>
        <strain evidence="3 4">Z 5.4</strain>
    </source>
</reference>
<keyword evidence="4" id="KW-1185">Reference proteome</keyword>
<comment type="caution">
    <text evidence="3">The sequence shown here is derived from an EMBL/GenBank/DDBJ whole genome shotgun (WGS) entry which is preliminary data.</text>
</comment>
<organism evidence="3 4">
    <name type="scientific">Bacillus salipaludis</name>
    <dbReference type="NCBI Taxonomy" id="2547811"/>
    <lineage>
        <taxon>Bacteria</taxon>
        <taxon>Bacillati</taxon>
        <taxon>Bacillota</taxon>
        <taxon>Bacilli</taxon>
        <taxon>Bacillales</taxon>
        <taxon>Bacillaceae</taxon>
        <taxon>Bacillus</taxon>
    </lineage>
</organism>
<dbReference type="RefSeq" id="WP_406579256.1">
    <property type="nucleotide sequence ID" value="NZ_JBJHQH010000002.1"/>
</dbReference>
<feature type="domain" description="PilZ" evidence="1">
    <location>
        <begin position="94"/>
        <end position="198"/>
    </location>
</feature>
<keyword evidence="3" id="KW-0282">Flagellum</keyword>
<evidence type="ECO:0000313" key="3">
    <source>
        <dbReference type="EMBL" id="MFK9090572.1"/>
    </source>
</evidence>
<dbReference type="Gene3D" id="2.40.10.220">
    <property type="entry name" value="predicted glycosyltransferase like domains"/>
    <property type="match status" value="1"/>
</dbReference>
<dbReference type="Proteomes" id="UP001623041">
    <property type="component" value="Unassembled WGS sequence"/>
</dbReference>
<gene>
    <name evidence="3" type="ORF">ACJEBI_03625</name>
</gene>
<dbReference type="EMBL" id="JBJHQH010000002">
    <property type="protein sequence ID" value="MFK9090572.1"/>
    <property type="molecule type" value="Genomic_DNA"/>
</dbReference>
<sequence>MYPKVNQNIMIDIKSHDQSCRSIIAEVGENEILIGFPLDKNIIGLLTEGTQIDIIFMVDENQYKFPSEIIGKKKDKIPLCRISKPLEKEIIRIQRRDNFRVNSHLQVMINENKYNTINISAGGLLFSCGAGMEWHQGDVISGTLVVPGIQNKDSAIIPFHGQIQRINLIKTQDSLHIAIKFTMLDKQDQMKIIQHCFERQRQISLKSR</sequence>
<name>A0ABW8RAU3_9BACI</name>
<dbReference type="Pfam" id="PF07238">
    <property type="entry name" value="PilZ"/>
    <property type="match status" value="1"/>
</dbReference>
<feature type="domain" description="Type III secretion system flagellar brake protein YcgR PilZN" evidence="2">
    <location>
        <begin position="4"/>
        <end position="85"/>
    </location>
</feature>
<dbReference type="InterPro" id="IPR009926">
    <property type="entry name" value="T3SS_YcgR_PilZN"/>
</dbReference>
<evidence type="ECO:0000259" key="1">
    <source>
        <dbReference type="Pfam" id="PF07238"/>
    </source>
</evidence>
<protein>
    <submittedName>
        <fullName evidence="3">Flagellar brake protein</fullName>
    </submittedName>
</protein>
<evidence type="ECO:0000313" key="4">
    <source>
        <dbReference type="Proteomes" id="UP001623041"/>
    </source>
</evidence>